<name>A0A7H0VAL7_9FLAO</name>
<gene>
    <name evidence="1" type="ORF">H4K34_10265</name>
</gene>
<protein>
    <recommendedName>
        <fullName evidence="3">Thioredoxin domain-containing protein</fullName>
    </recommendedName>
</protein>
<evidence type="ECO:0000313" key="1">
    <source>
        <dbReference type="EMBL" id="QNR22765.1"/>
    </source>
</evidence>
<dbReference type="RefSeq" id="WP_210757332.1">
    <property type="nucleotide sequence ID" value="NZ_CP060139.1"/>
</dbReference>
<dbReference type="AlphaFoldDB" id="A0A7H0VAL7"/>
<dbReference type="Proteomes" id="UP000516305">
    <property type="component" value="Chromosome"/>
</dbReference>
<dbReference type="EMBL" id="CP060139">
    <property type="protein sequence ID" value="QNR22765.1"/>
    <property type="molecule type" value="Genomic_DNA"/>
</dbReference>
<evidence type="ECO:0008006" key="3">
    <source>
        <dbReference type="Google" id="ProtNLM"/>
    </source>
</evidence>
<proteinExistence type="predicted"/>
<dbReference type="KEGG" id="chyd:H4K34_10265"/>
<accession>A0A7H0VAL7</accession>
<sequence length="557" mass="63888">MSDSAACPSYLLKLARVVLFVFIMPSCQSPSEDATHKGLNSKVEFELIRQSQEINLPFEFNVALNLTIDAYTRNDTDFILLGDIEGRRLIEVDISNEKFSREIKIERIAKGRYPLFTHHYLSPDTIIVLKDISNEHGLVHDSVLFSVNRLGKETAIFNLNQSPFRKMGDSKDSSDATLFHHVRPMEFDGNRYYVVPLPLYSSLSQKEINKYGIPEVGFFDFNGTNDITFKAVPYQREVPMEGVKYADEQLDVNLNPKSKDFLFISHCNYPKLRLVNINTGDFIESNEAARLIPDPIPLKGDVGNSPSYNQHSTIFKDVLYDSRKSMVFRFAKLPVESELKPGDLSKFRMNYTWVGAYDESLDLIGQSIVPDWFETHPKPCYFKGQFVGLTQGEDLRKFRVQYTSLDTHRLKASEYDSLVNYINNIEPDVTARDISSLYKSYQLPKNSILITISNRSCPYCVDYSTKYFLAHLKRMEQDGIYLITSERSASAELRAAKSSHIIIDKENELDDLLKQRIDNPAIMLWNGQKVTRTMVLPPDEVKLIDSYLQVFQEQVAK</sequence>
<evidence type="ECO:0000313" key="2">
    <source>
        <dbReference type="Proteomes" id="UP000516305"/>
    </source>
</evidence>
<organism evidence="1 2">
    <name type="scientific">Croceimicrobium hydrocarbonivorans</name>
    <dbReference type="NCBI Taxonomy" id="2761580"/>
    <lineage>
        <taxon>Bacteria</taxon>
        <taxon>Pseudomonadati</taxon>
        <taxon>Bacteroidota</taxon>
        <taxon>Flavobacteriia</taxon>
        <taxon>Flavobacteriales</taxon>
        <taxon>Owenweeksiaceae</taxon>
        <taxon>Croceimicrobium</taxon>
    </lineage>
</organism>
<reference evidence="1 2" key="1">
    <citation type="submission" date="2020-08" db="EMBL/GenBank/DDBJ databases">
        <title>Croceimicrobium hydrocarbonivorans gen. nov., sp. nov., a novel marine bacterium isolated from a bacterial consortium that degrades polyethylene terephthalate.</title>
        <authorList>
            <person name="Liu R."/>
        </authorList>
    </citation>
    <scope>NUCLEOTIDE SEQUENCE [LARGE SCALE GENOMIC DNA]</scope>
    <source>
        <strain evidence="1 2">A20-9</strain>
    </source>
</reference>
<keyword evidence="2" id="KW-1185">Reference proteome</keyword>